<dbReference type="PANTHER" id="PTHR43014">
    <property type="entry name" value="MERCURIC REDUCTASE"/>
    <property type="match status" value="1"/>
</dbReference>
<keyword evidence="3 4" id="KW-0274">FAD</keyword>
<evidence type="ECO:0000259" key="6">
    <source>
        <dbReference type="Pfam" id="PF02852"/>
    </source>
</evidence>
<evidence type="ECO:0000256" key="5">
    <source>
        <dbReference type="PIRSR" id="PIRSR000350-4"/>
    </source>
</evidence>
<feature type="binding site" evidence="4">
    <location>
        <position position="121"/>
    </location>
    <ligand>
        <name>FAD</name>
        <dbReference type="ChEBI" id="CHEBI:57692"/>
    </ligand>
</feature>
<dbReference type="PRINTS" id="PR00411">
    <property type="entry name" value="PNDRDTASEI"/>
</dbReference>
<feature type="binding site" evidence="4">
    <location>
        <position position="270"/>
    </location>
    <ligand>
        <name>NAD(+)</name>
        <dbReference type="ChEBI" id="CHEBI:57540"/>
    </ligand>
</feature>
<dbReference type="PIRSF" id="PIRSF000350">
    <property type="entry name" value="Mercury_reductase_MerA"/>
    <property type="match status" value="1"/>
</dbReference>
<dbReference type="PRINTS" id="PR00368">
    <property type="entry name" value="FADPNR"/>
</dbReference>
<dbReference type="RefSeq" id="WP_139106191.1">
    <property type="nucleotide sequence ID" value="NZ_VDFR01000070.1"/>
</dbReference>
<dbReference type="GO" id="GO:0050660">
    <property type="term" value="F:flavin adenine dinucleotide binding"/>
    <property type="evidence" value="ECO:0007669"/>
    <property type="project" value="TreeGrafter"/>
</dbReference>
<comment type="cofactor">
    <cofactor evidence="4">
        <name>FAD</name>
        <dbReference type="ChEBI" id="CHEBI:57692"/>
    </cofactor>
    <text evidence="4">Binds 1 FAD per subunit.</text>
</comment>
<sequence length="464" mass="47773">MDADTTADDLVADVVILGTGPGGEAAAGALARAGLQVVAVEASLVGGECPYYGCIPSKTLLRSAELLADARRADEAAGKVSVVPDFSTAYARVREITADWDDSAAVKRLQDQGVRLVRGTGSIIGPGRVRVDDRTFRAGRGILLDVGTRPAVPGIDGLSDTPYWTNRDLLRSPDLPTSLLVLGGGAVGLELAQAYARYGTTVTVIEGADRILAQEEPEASALLAAALSEDGITVRTGSGAVSVAHDAGRFTVTLEDGTALDAQRLLVSAGRAPNTDRLGLDVVGVPTQHGYLTTDEHQRILADGAPVGGLWAIGDVTGRGGFTHVSMYQSAIAVADIRGQSGPGASYRALPRVTFTDPEIGAVGLTEAQARRRGLDVRTGSADLAASSRGATYGPGNRGLIKLVADAERRVLVGATSAGPAGGEILGALTVAVQAQVPLTELVRTIWAYPTFHRAIGTALADLS</sequence>
<comment type="caution">
    <text evidence="8">The sequence shown here is derived from an EMBL/GenBank/DDBJ whole genome shotgun (WGS) entry which is preliminary data.</text>
</comment>
<dbReference type="PANTHER" id="PTHR43014:SF2">
    <property type="entry name" value="MERCURIC REDUCTASE"/>
    <property type="match status" value="1"/>
</dbReference>
<feature type="binding site" evidence="4">
    <location>
        <position position="58"/>
    </location>
    <ligand>
        <name>FAD</name>
        <dbReference type="ChEBI" id="CHEBI:57692"/>
    </ligand>
</feature>
<proteinExistence type="inferred from homology"/>
<dbReference type="InterPro" id="IPR016156">
    <property type="entry name" value="FAD/NAD-linked_Rdtase_dimer_sf"/>
</dbReference>
<feature type="disulfide bond" description="Redox-active" evidence="5">
    <location>
        <begin position="49"/>
        <end position="54"/>
    </location>
</feature>
<feature type="domain" description="Pyridine nucleotide-disulphide oxidoreductase dimerisation" evidence="6">
    <location>
        <begin position="351"/>
        <end position="459"/>
    </location>
</feature>
<dbReference type="InterPro" id="IPR023753">
    <property type="entry name" value="FAD/NAD-binding_dom"/>
</dbReference>
<dbReference type="Pfam" id="PF07992">
    <property type="entry name" value="Pyr_redox_2"/>
    <property type="match status" value="1"/>
</dbReference>
<evidence type="ECO:0000256" key="3">
    <source>
        <dbReference type="ARBA" id="ARBA00022827"/>
    </source>
</evidence>
<dbReference type="SUPFAM" id="SSF55424">
    <property type="entry name" value="FAD/NAD-linked reductases, dimerisation (C-terminal) domain"/>
    <property type="match status" value="1"/>
</dbReference>
<feature type="binding site" evidence="4">
    <location>
        <position position="206"/>
    </location>
    <ligand>
        <name>NAD(+)</name>
        <dbReference type="ChEBI" id="CHEBI:57540"/>
    </ligand>
</feature>
<evidence type="ECO:0000313" key="9">
    <source>
        <dbReference type="Proteomes" id="UP000306740"/>
    </source>
</evidence>
<dbReference type="Gene3D" id="3.30.390.30">
    <property type="match status" value="1"/>
</dbReference>
<feature type="binding site" evidence="4">
    <location>
        <begin position="183"/>
        <end position="190"/>
    </location>
    <ligand>
        <name>NAD(+)</name>
        <dbReference type="ChEBI" id="CHEBI:57540"/>
    </ligand>
</feature>
<dbReference type="Gene3D" id="3.50.50.60">
    <property type="entry name" value="FAD/NAD(P)-binding domain"/>
    <property type="match status" value="2"/>
</dbReference>
<dbReference type="InterPro" id="IPR001100">
    <property type="entry name" value="Pyr_nuc-diS_OxRdtase"/>
</dbReference>
<keyword evidence="4" id="KW-0547">Nucleotide-binding</keyword>
<dbReference type="AlphaFoldDB" id="A0A5C4MLK4"/>
<dbReference type="Pfam" id="PF02852">
    <property type="entry name" value="Pyr_redox_dim"/>
    <property type="match status" value="1"/>
</dbReference>
<accession>A0A5C4MLK4</accession>
<organism evidence="8 9">
    <name type="scientific">Mumia zhuanghuii</name>
    <dbReference type="NCBI Taxonomy" id="2585211"/>
    <lineage>
        <taxon>Bacteria</taxon>
        <taxon>Bacillati</taxon>
        <taxon>Actinomycetota</taxon>
        <taxon>Actinomycetes</taxon>
        <taxon>Propionibacteriales</taxon>
        <taxon>Nocardioidaceae</taxon>
        <taxon>Mumia</taxon>
    </lineage>
</organism>
<gene>
    <name evidence="8" type="ORF">FHE65_15625</name>
</gene>
<dbReference type="SUPFAM" id="SSF51905">
    <property type="entry name" value="FAD/NAD(P)-binding domain"/>
    <property type="match status" value="1"/>
</dbReference>
<dbReference type="EMBL" id="VDFR01000070">
    <property type="protein sequence ID" value="TNC45020.1"/>
    <property type="molecule type" value="Genomic_DNA"/>
</dbReference>
<evidence type="ECO:0000256" key="2">
    <source>
        <dbReference type="ARBA" id="ARBA00022630"/>
    </source>
</evidence>
<dbReference type="GO" id="GO:0003955">
    <property type="term" value="F:NAD(P)H dehydrogenase (quinone) activity"/>
    <property type="evidence" value="ECO:0007669"/>
    <property type="project" value="TreeGrafter"/>
</dbReference>
<dbReference type="InterPro" id="IPR036188">
    <property type="entry name" value="FAD/NAD-bd_sf"/>
</dbReference>
<evidence type="ECO:0000313" key="8">
    <source>
        <dbReference type="EMBL" id="TNC45020.1"/>
    </source>
</evidence>
<reference evidence="8 9" key="1">
    <citation type="submission" date="2019-05" db="EMBL/GenBank/DDBJ databases">
        <title>Mumia sp. nov., isolated from the intestinal contents of plateau pika (Ochotona curzoniae) in the Qinghai-Tibet plateau of China.</title>
        <authorList>
            <person name="Tian Z."/>
        </authorList>
    </citation>
    <scope>NUCLEOTIDE SEQUENCE [LARGE SCALE GENOMIC DNA]</scope>
    <source>
        <strain evidence="9">527</strain>
    </source>
</reference>
<feature type="binding site" evidence="4">
    <location>
        <position position="315"/>
    </location>
    <ligand>
        <name>FAD</name>
        <dbReference type="ChEBI" id="CHEBI:57692"/>
    </ligand>
</feature>
<evidence type="ECO:0000256" key="1">
    <source>
        <dbReference type="ARBA" id="ARBA00007532"/>
    </source>
</evidence>
<name>A0A5C4MLK4_9ACTN</name>
<protein>
    <submittedName>
        <fullName evidence="8">NAD(P)/FAD-dependent oxidoreductase</fullName>
    </submittedName>
</protein>
<dbReference type="Proteomes" id="UP000306740">
    <property type="component" value="Unassembled WGS sequence"/>
</dbReference>
<keyword evidence="4" id="KW-0520">NAD</keyword>
<feature type="domain" description="FAD/NAD(P)-binding" evidence="7">
    <location>
        <begin position="13"/>
        <end position="329"/>
    </location>
</feature>
<comment type="similarity">
    <text evidence="1">Belongs to the class-I pyridine nucleotide-disulfide oxidoreductase family.</text>
</comment>
<evidence type="ECO:0000256" key="4">
    <source>
        <dbReference type="PIRSR" id="PIRSR000350-3"/>
    </source>
</evidence>
<evidence type="ECO:0000259" key="7">
    <source>
        <dbReference type="Pfam" id="PF07992"/>
    </source>
</evidence>
<dbReference type="InterPro" id="IPR004099">
    <property type="entry name" value="Pyr_nucl-diS_OxRdtase_dimer"/>
</dbReference>
<dbReference type="OrthoDB" id="4763248at2"/>
<keyword evidence="2" id="KW-0285">Flavoprotein</keyword>